<accession>A0A6J6NRQ1</accession>
<gene>
    <name evidence="1" type="ORF">UFOPK2366_00621</name>
</gene>
<organism evidence="1">
    <name type="scientific">freshwater metagenome</name>
    <dbReference type="NCBI Taxonomy" id="449393"/>
    <lineage>
        <taxon>unclassified sequences</taxon>
        <taxon>metagenomes</taxon>
        <taxon>ecological metagenomes</taxon>
    </lineage>
</organism>
<sequence>MEHHPLYGHLGLEVLEQVPANGLTLAVFVGCEIELARIFQQRPKVLDNNLAALGEFVGWLEAVVDIDGQTFARQVGNVAN</sequence>
<proteinExistence type="predicted"/>
<reference evidence="1" key="1">
    <citation type="submission" date="2020-05" db="EMBL/GenBank/DDBJ databases">
        <authorList>
            <person name="Chiriac C."/>
            <person name="Salcher M."/>
            <person name="Ghai R."/>
            <person name="Kavagutti S V."/>
        </authorList>
    </citation>
    <scope>NUCLEOTIDE SEQUENCE</scope>
</reference>
<dbReference type="AlphaFoldDB" id="A0A6J6NRQ1"/>
<evidence type="ECO:0000313" key="1">
    <source>
        <dbReference type="EMBL" id="CAB4688612.1"/>
    </source>
</evidence>
<protein>
    <submittedName>
        <fullName evidence="1">Unannotated protein</fullName>
    </submittedName>
</protein>
<name>A0A6J6NRQ1_9ZZZZ</name>
<dbReference type="EMBL" id="CAEZXM010000092">
    <property type="protein sequence ID" value="CAB4688612.1"/>
    <property type="molecule type" value="Genomic_DNA"/>
</dbReference>